<dbReference type="Pfam" id="PF00535">
    <property type="entry name" value="Glycos_transf_2"/>
    <property type="match status" value="1"/>
</dbReference>
<name>A0A243WC28_9BACT</name>
<dbReference type="PANTHER" id="PTHR43179">
    <property type="entry name" value="RHAMNOSYLTRANSFERASE WBBL"/>
    <property type="match status" value="1"/>
</dbReference>
<dbReference type="SUPFAM" id="SSF53448">
    <property type="entry name" value="Nucleotide-diphospho-sugar transferases"/>
    <property type="match status" value="1"/>
</dbReference>
<evidence type="ECO:0000313" key="3">
    <source>
        <dbReference type="Proteomes" id="UP000194873"/>
    </source>
</evidence>
<comment type="caution">
    <text evidence="2">The sequence shown here is derived from an EMBL/GenBank/DDBJ whole genome shotgun (WGS) entry which is preliminary data.</text>
</comment>
<dbReference type="AlphaFoldDB" id="A0A243WC28"/>
<dbReference type="InterPro" id="IPR029044">
    <property type="entry name" value="Nucleotide-diphossugar_trans"/>
</dbReference>
<feature type="domain" description="Glycosyltransferase 2-like" evidence="1">
    <location>
        <begin position="5"/>
        <end position="140"/>
    </location>
</feature>
<proteinExistence type="predicted"/>
<dbReference type="EMBL" id="MTSE01000007">
    <property type="protein sequence ID" value="OUJ73161.1"/>
    <property type="molecule type" value="Genomic_DNA"/>
</dbReference>
<dbReference type="Proteomes" id="UP000194873">
    <property type="component" value="Unassembled WGS sequence"/>
</dbReference>
<dbReference type="InterPro" id="IPR001173">
    <property type="entry name" value="Glyco_trans_2-like"/>
</dbReference>
<gene>
    <name evidence="2" type="ORF">BXP70_15140</name>
</gene>
<evidence type="ECO:0000259" key="1">
    <source>
        <dbReference type="Pfam" id="PF00535"/>
    </source>
</evidence>
<reference evidence="2 3" key="1">
    <citation type="submission" date="2017-01" db="EMBL/GenBank/DDBJ databases">
        <title>A new Hymenobacter.</title>
        <authorList>
            <person name="Liang Y."/>
            <person name="Feng F."/>
        </authorList>
    </citation>
    <scope>NUCLEOTIDE SEQUENCE [LARGE SCALE GENOMIC DNA]</scope>
    <source>
        <strain evidence="2">MIMBbqt21</strain>
    </source>
</reference>
<dbReference type="RefSeq" id="WP_086594922.1">
    <property type="nucleotide sequence ID" value="NZ_MTSE01000007.1"/>
</dbReference>
<organism evidence="2 3">
    <name type="scientific">Hymenobacter crusticola</name>
    <dbReference type="NCBI Taxonomy" id="1770526"/>
    <lineage>
        <taxon>Bacteria</taxon>
        <taxon>Pseudomonadati</taxon>
        <taxon>Bacteroidota</taxon>
        <taxon>Cytophagia</taxon>
        <taxon>Cytophagales</taxon>
        <taxon>Hymenobacteraceae</taxon>
        <taxon>Hymenobacter</taxon>
    </lineage>
</organism>
<protein>
    <recommendedName>
        <fullName evidence="1">Glycosyltransferase 2-like domain-containing protein</fullName>
    </recommendedName>
</protein>
<dbReference type="CDD" id="cd04186">
    <property type="entry name" value="GT_2_like_c"/>
    <property type="match status" value="1"/>
</dbReference>
<dbReference type="PANTHER" id="PTHR43179:SF7">
    <property type="entry name" value="RHAMNOSYLTRANSFERASE WBBL"/>
    <property type="match status" value="1"/>
</dbReference>
<dbReference type="Gene3D" id="3.90.550.10">
    <property type="entry name" value="Spore Coat Polysaccharide Biosynthesis Protein SpsA, Chain A"/>
    <property type="match status" value="1"/>
</dbReference>
<sequence length="308" mass="35293">MIQVSVIIINYNTFQLSCEAIESIITYTQGVTYEIIVVDNASTECDPGRFVERFPAIRLVRNPENSGFAKGNNLGIKYAQGETILLFNSDAALLNDALTITYQALAADQKVGVTTGRLQYPDGRLQYQCGRFPSLSLQVVELLRLQKLMNSRRRSHLMLGTFFGHETALNPDWIWGTYFHVKRRVIDELPDSKLPDDFFMYAEDLQWCYAIRKLGYEIQYLPEARILHHFSQSTRREKKLNQMNMILRNEDTFLRREYGSLATASYYCVKIVNLLLSGGRSKANRHLAQQYGRLLTGRDLQAHSNASS</sequence>
<accession>A0A243WC28</accession>
<evidence type="ECO:0000313" key="2">
    <source>
        <dbReference type="EMBL" id="OUJ73161.1"/>
    </source>
</evidence>
<dbReference type="OrthoDB" id="9771846at2"/>
<keyword evidence="3" id="KW-1185">Reference proteome</keyword>